<feature type="domain" description="Aminoglycoside phosphotransferase" evidence="1">
    <location>
        <begin position="30"/>
        <end position="248"/>
    </location>
</feature>
<name>A0ABV5W606_9BACL</name>
<organism evidence="2 3">
    <name type="scientific">Paenibacillus hodogayensis</name>
    <dbReference type="NCBI Taxonomy" id="279208"/>
    <lineage>
        <taxon>Bacteria</taxon>
        <taxon>Bacillati</taxon>
        <taxon>Bacillota</taxon>
        <taxon>Bacilli</taxon>
        <taxon>Bacillales</taxon>
        <taxon>Paenibacillaceae</taxon>
        <taxon>Paenibacillus</taxon>
    </lineage>
</organism>
<dbReference type="PANTHER" id="PTHR21310">
    <property type="entry name" value="AMINOGLYCOSIDE PHOSPHOTRANSFERASE-RELATED-RELATED"/>
    <property type="match status" value="1"/>
</dbReference>
<reference evidence="2 3" key="1">
    <citation type="submission" date="2024-09" db="EMBL/GenBank/DDBJ databases">
        <authorList>
            <person name="Sun Q."/>
            <person name="Mori K."/>
        </authorList>
    </citation>
    <scope>NUCLEOTIDE SEQUENCE [LARGE SCALE GENOMIC DNA]</scope>
    <source>
        <strain evidence="2 3">JCM 12520</strain>
    </source>
</reference>
<dbReference type="InterPro" id="IPR002575">
    <property type="entry name" value="Aminoglycoside_PTrfase"/>
</dbReference>
<dbReference type="PANTHER" id="PTHR21310:SF40">
    <property type="entry name" value="AMINOGLYCOSIDE PHOSPHOTRANSFERASE DOMAIN-CONTAINING PROTEIN-RELATED"/>
    <property type="match status" value="1"/>
</dbReference>
<evidence type="ECO:0000313" key="3">
    <source>
        <dbReference type="Proteomes" id="UP001589619"/>
    </source>
</evidence>
<dbReference type="SUPFAM" id="SSF56112">
    <property type="entry name" value="Protein kinase-like (PK-like)"/>
    <property type="match status" value="1"/>
</dbReference>
<proteinExistence type="predicted"/>
<dbReference type="Gene3D" id="3.90.1200.10">
    <property type="match status" value="1"/>
</dbReference>
<dbReference type="Proteomes" id="UP001589619">
    <property type="component" value="Unassembled WGS sequence"/>
</dbReference>
<dbReference type="RefSeq" id="WP_344913489.1">
    <property type="nucleotide sequence ID" value="NZ_BAAAYO010000012.1"/>
</dbReference>
<sequence>MVPISKTLSDHTLEWVVDAVDPEASVLAVEQLQGGVSSRVHAVVLRSHGDKRAVVVREFDNADWVREQPDLALQEAQSLRRASQAGEVPTPALIACDQSGSECGMPVVVMTRLEGRVVLEPPDRALWLDGMAEALARLHTIEAGDHPWTFAPYSNAATLDTTSWSKVPDLWRKAADIVTGTRPRAAMRFIHRDYHPANVLWHAGKVSGVVDWVNGCVGPVGIDVGHCRVNLAQLHGIGAADEFLACYENHAGASFAYDPYWDLVTLIDFAYERPEVYGGWTALGMTGLTAETVMESLDRYLVSLLNRMST</sequence>
<evidence type="ECO:0000259" key="1">
    <source>
        <dbReference type="Pfam" id="PF01636"/>
    </source>
</evidence>
<accession>A0ABV5W606</accession>
<dbReference type="Gene3D" id="3.30.200.20">
    <property type="entry name" value="Phosphorylase Kinase, domain 1"/>
    <property type="match status" value="1"/>
</dbReference>
<dbReference type="Pfam" id="PF01636">
    <property type="entry name" value="APH"/>
    <property type="match status" value="1"/>
</dbReference>
<dbReference type="InterPro" id="IPR011009">
    <property type="entry name" value="Kinase-like_dom_sf"/>
</dbReference>
<dbReference type="InterPro" id="IPR051678">
    <property type="entry name" value="AGP_Transferase"/>
</dbReference>
<gene>
    <name evidence="2" type="ORF">ACFFNY_30885</name>
</gene>
<comment type="caution">
    <text evidence="2">The sequence shown here is derived from an EMBL/GenBank/DDBJ whole genome shotgun (WGS) entry which is preliminary data.</text>
</comment>
<keyword evidence="3" id="KW-1185">Reference proteome</keyword>
<protein>
    <submittedName>
        <fullName evidence="2">Phosphotransferase family protein</fullName>
    </submittedName>
</protein>
<evidence type="ECO:0000313" key="2">
    <source>
        <dbReference type="EMBL" id="MFB9756003.1"/>
    </source>
</evidence>
<dbReference type="EMBL" id="JBHMAG010000020">
    <property type="protein sequence ID" value="MFB9756003.1"/>
    <property type="molecule type" value="Genomic_DNA"/>
</dbReference>